<sequence length="253" mass="28685">MRCLNRIPLLVFIYTYAFSKIFFSHQAEGDVHRLVRTNNFVVVGRAPLSLEKCPENSEFVFLQAFGVCKKHVNFLNQETKIWQPADHVTPKGGQDTPDSLENSANPFIRAYYSYCKANFGRSEKCVLSINKVEPGPDRFRTEFELDCAGQGQSIFNGVFFCREKTGSPVQEGETVSLLGFRGSDIEPRCPEDRKIHTVTAFELSAPTVDKGLMNSFYDEASKKCDGNEKCTISVTDEGRFKKYRVYTYKCVEA</sequence>
<keyword evidence="1" id="KW-0732">Signal</keyword>
<dbReference type="EMBL" id="CP056065">
    <property type="protein sequence ID" value="UKJ88237.1"/>
    <property type="molecule type" value="Genomic_DNA"/>
</dbReference>
<reference evidence="2" key="1">
    <citation type="submission" date="2022-07" db="EMBL/GenBank/DDBJ databases">
        <title>Evaluation of T. orientalis genome assembly methods using nanopore sequencing and analysis of variation between genomes.</title>
        <authorList>
            <person name="Yam J."/>
            <person name="Micallef M.L."/>
            <person name="Liu M."/>
            <person name="Djordjevic S.P."/>
            <person name="Bogema D.R."/>
            <person name="Jenkins C."/>
        </authorList>
    </citation>
    <scope>NUCLEOTIDE SEQUENCE</scope>
    <source>
        <strain evidence="2">Fish Creek</strain>
    </source>
</reference>
<protein>
    <submittedName>
        <fullName evidence="2">Uncharacterized protein</fullName>
    </submittedName>
</protein>
<dbReference type="AlphaFoldDB" id="A0A976QQM2"/>
<organism evidence="2 3">
    <name type="scientific">Theileria orientalis</name>
    <dbReference type="NCBI Taxonomy" id="68886"/>
    <lineage>
        <taxon>Eukaryota</taxon>
        <taxon>Sar</taxon>
        <taxon>Alveolata</taxon>
        <taxon>Apicomplexa</taxon>
        <taxon>Aconoidasida</taxon>
        <taxon>Piroplasmida</taxon>
        <taxon>Theileriidae</taxon>
        <taxon>Theileria</taxon>
    </lineage>
</organism>
<name>A0A976QQM2_THEOR</name>
<feature type="chain" id="PRO_5038021404" evidence="1">
    <location>
        <begin position="20"/>
        <end position="253"/>
    </location>
</feature>
<dbReference type="Proteomes" id="UP000244803">
    <property type="component" value="Chromosome 1"/>
</dbReference>
<accession>A0A976QQM2</accession>
<evidence type="ECO:0000313" key="3">
    <source>
        <dbReference type="Proteomes" id="UP000244803"/>
    </source>
</evidence>
<gene>
    <name evidence="2" type="ORF">MACJ_000681</name>
</gene>
<feature type="signal peptide" evidence="1">
    <location>
        <begin position="1"/>
        <end position="19"/>
    </location>
</feature>
<dbReference type="OrthoDB" id="360225at2759"/>
<evidence type="ECO:0000313" key="2">
    <source>
        <dbReference type="EMBL" id="UKJ88237.1"/>
    </source>
</evidence>
<proteinExistence type="predicted"/>
<evidence type="ECO:0000256" key="1">
    <source>
        <dbReference type="SAM" id="SignalP"/>
    </source>
</evidence>